<accession>A0ABY6MST3</accession>
<keyword evidence="2" id="KW-0560">Oxidoreductase</keyword>
<sequence>MSPTQPDLFGPRAGWPEGLVYEPAFLTPEEEAHWIAVVQALPLREADYKGHTARRRVASYLTRYDFDGNRLHAGEPLPQALAALVERVAQWMGVAPGTIAHVLVAEYRPGTPLGWHRDVPSFERIAGVSLAADALLRLRRYPPVARAPTLDLTLEARSIYGLAGEARWGWQHAVPPVPALRYSITCRTRVRRG</sequence>
<protein>
    <submittedName>
        <fullName evidence="2">Alpha-ketoglutarate-dependent dioxygenase AlkB</fullName>
    </submittedName>
</protein>
<evidence type="ECO:0000313" key="3">
    <source>
        <dbReference type="Proteomes" id="UP001163266"/>
    </source>
</evidence>
<gene>
    <name evidence="2" type="ORF">OMP39_00235</name>
</gene>
<organism evidence="2 3">
    <name type="scientific">Caldimonas aquatica</name>
    <dbReference type="NCBI Taxonomy" id="376175"/>
    <lineage>
        <taxon>Bacteria</taxon>
        <taxon>Pseudomonadati</taxon>
        <taxon>Pseudomonadota</taxon>
        <taxon>Betaproteobacteria</taxon>
        <taxon>Burkholderiales</taxon>
        <taxon>Sphaerotilaceae</taxon>
        <taxon>Caldimonas</taxon>
    </lineage>
</organism>
<dbReference type="PANTHER" id="PTHR12463">
    <property type="entry name" value="OXYGENASE-RELATED"/>
    <property type="match status" value="1"/>
</dbReference>
<dbReference type="GO" id="GO:0051213">
    <property type="term" value="F:dioxygenase activity"/>
    <property type="evidence" value="ECO:0007669"/>
    <property type="project" value="UniProtKB-KW"/>
</dbReference>
<keyword evidence="3" id="KW-1185">Reference proteome</keyword>
<dbReference type="PROSITE" id="PS51471">
    <property type="entry name" value="FE2OG_OXY"/>
    <property type="match status" value="1"/>
</dbReference>
<dbReference type="Pfam" id="PF13532">
    <property type="entry name" value="2OG-FeII_Oxy_2"/>
    <property type="match status" value="1"/>
</dbReference>
<evidence type="ECO:0000259" key="1">
    <source>
        <dbReference type="PROSITE" id="PS51471"/>
    </source>
</evidence>
<proteinExistence type="predicted"/>
<keyword evidence="2" id="KW-0223">Dioxygenase</keyword>
<dbReference type="SUPFAM" id="SSF51197">
    <property type="entry name" value="Clavaminate synthase-like"/>
    <property type="match status" value="1"/>
</dbReference>
<dbReference type="EMBL" id="CP110257">
    <property type="protein sequence ID" value="UZD55062.1"/>
    <property type="molecule type" value="Genomic_DNA"/>
</dbReference>
<feature type="domain" description="Fe2OG dioxygenase" evidence="1">
    <location>
        <begin position="98"/>
        <end position="190"/>
    </location>
</feature>
<dbReference type="InterPro" id="IPR032857">
    <property type="entry name" value="ALKBH4"/>
</dbReference>
<evidence type="ECO:0000313" key="2">
    <source>
        <dbReference type="EMBL" id="UZD55062.1"/>
    </source>
</evidence>
<name>A0ABY6MST3_9BURK</name>
<dbReference type="InterPro" id="IPR005123">
    <property type="entry name" value="Oxoglu/Fe-dep_dioxygenase_dom"/>
</dbReference>
<dbReference type="Proteomes" id="UP001163266">
    <property type="component" value="Chromosome"/>
</dbReference>
<dbReference type="PANTHER" id="PTHR12463:SF1">
    <property type="entry name" value="2-OXOGLUTARATE AND FE-DEPENDENT OXYGENASE FAMILY PROTEIN"/>
    <property type="match status" value="1"/>
</dbReference>
<reference evidence="2" key="1">
    <citation type="submission" date="2022-10" db="EMBL/GenBank/DDBJ databases">
        <title>Complete genome sequence of Schlegelella aquatica LMG 23380.</title>
        <authorList>
            <person name="Musilova J."/>
            <person name="Kourilova X."/>
            <person name="Bezdicek M."/>
            <person name="Hermankova K."/>
            <person name="Obruca S."/>
            <person name="Sedlar K."/>
        </authorList>
    </citation>
    <scope>NUCLEOTIDE SEQUENCE</scope>
    <source>
        <strain evidence="2">LMG 23380</strain>
    </source>
</reference>
<dbReference type="RefSeq" id="WP_264892820.1">
    <property type="nucleotide sequence ID" value="NZ_CP110257.1"/>
</dbReference>
<dbReference type="InterPro" id="IPR027450">
    <property type="entry name" value="AlkB-like"/>
</dbReference>
<dbReference type="Gene3D" id="2.60.120.590">
    <property type="entry name" value="Alpha-ketoglutarate-dependent dioxygenase AlkB-like"/>
    <property type="match status" value="1"/>
</dbReference>
<dbReference type="InterPro" id="IPR037151">
    <property type="entry name" value="AlkB-like_sf"/>
</dbReference>